<name>A0ABN3TUQ4_9ACTN</name>
<organism evidence="8 9">
    <name type="scientific">Streptomyces luteosporeus</name>
    <dbReference type="NCBI Taxonomy" id="173856"/>
    <lineage>
        <taxon>Bacteria</taxon>
        <taxon>Bacillati</taxon>
        <taxon>Actinomycetota</taxon>
        <taxon>Actinomycetes</taxon>
        <taxon>Kitasatosporales</taxon>
        <taxon>Streptomycetaceae</taxon>
        <taxon>Streptomyces</taxon>
    </lineage>
</organism>
<dbReference type="Pfam" id="PF02771">
    <property type="entry name" value="Acyl-CoA_dh_N"/>
    <property type="match status" value="1"/>
</dbReference>
<dbReference type="Gene3D" id="1.20.140.10">
    <property type="entry name" value="Butyryl-CoA Dehydrogenase, subunit A, domain 3"/>
    <property type="match status" value="1"/>
</dbReference>
<feature type="domain" description="Acyl-CoA dehydrogenase/oxidase N-terminal" evidence="7">
    <location>
        <begin position="9"/>
        <end position="121"/>
    </location>
</feature>
<protein>
    <submittedName>
        <fullName evidence="8">Acyl-CoA dehydrogenase</fullName>
    </submittedName>
</protein>
<dbReference type="EMBL" id="BAAASL010000012">
    <property type="protein sequence ID" value="GAA2718932.1"/>
    <property type="molecule type" value="Genomic_DNA"/>
</dbReference>
<evidence type="ECO:0000313" key="9">
    <source>
        <dbReference type="Proteomes" id="UP001500886"/>
    </source>
</evidence>
<accession>A0ABN3TUQ4</accession>
<dbReference type="InterPro" id="IPR009075">
    <property type="entry name" value="AcylCo_DH/oxidase_C"/>
</dbReference>
<evidence type="ECO:0000259" key="6">
    <source>
        <dbReference type="Pfam" id="PF00441"/>
    </source>
</evidence>
<dbReference type="SUPFAM" id="SSF56645">
    <property type="entry name" value="Acyl-CoA dehydrogenase NM domain-like"/>
    <property type="match status" value="1"/>
</dbReference>
<dbReference type="InterPro" id="IPR009100">
    <property type="entry name" value="AcylCoA_DH/oxidase_NM_dom_sf"/>
</dbReference>
<proteinExistence type="inferred from homology"/>
<reference evidence="8 9" key="1">
    <citation type="journal article" date="2019" name="Int. J. Syst. Evol. Microbiol.">
        <title>The Global Catalogue of Microorganisms (GCM) 10K type strain sequencing project: providing services to taxonomists for standard genome sequencing and annotation.</title>
        <authorList>
            <consortium name="The Broad Institute Genomics Platform"/>
            <consortium name="The Broad Institute Genome Sequencing Center for Infectious Disease"/>
            <person name="Wu L."/>
            <person name="Ma J."/>
        </authorList>
    </citation>
    <scope>NUCLEOTIDE SEQUENCE [LARGE SCALE GENOMIC DNA]</scope>
    <source>
        <strain evidence="8 9">JCM 4542</strain>
    </source>
</reference>
<keyword evidence="4" id="KW-0274">FAD</keyword>
<keyword evidence="3" id="KW-0285">Flavoprotein</keyword>
<evidence type="ECO:0000256" key="1">
    <source>
        <dbReference type="ARBA" id="ARBA00001974"/>
    </source>
</evidence>
<dbReference type="Pfam" id="PF00441">
    <property type="entry name" value="Acyl-CoA_dh_1"/>
    <property type="match status" value="1"/>
</dbReference>
<dbReference type="InterPro" id="IPR036250">
    <property type="entry name" value="AcylCo_DH-like_C"/>
</dbReference>
<feature type="domain" description="Acyl-CoA dehydrogenase/oxidase C-terminal" evidence="6">
    <location>
        <begin position="199"/>
        <end position="333"/>
    </location>
</feature>
<evidence type="ECO:0000256" key="3">
    <source>
        <dbReference type="ARBA" id="ARBA00022630"/>
    </source>
</evidence>
<evidence type="ECO:0000256" key="4">
    <source>
        <dbReference type="ARBA" id="ARBA00022827"/>
    </source>
</evidence>
<dbReference type="InterPro" id="IPR013786">
    <property type="entry name" value="AcylCoA_DH/ox_N"/>
</dbReference>
<keyword evidence="9" id="KW-1185">Reference proteome</keyword>
<evidence type="ECO:0000256" key="5">
    <source>
        <dbReference type="ARBA" id="ARBA00023002"/>
    </source>
</evidence>
<evidence type="ECO:0000256" key="2">
    <source>
        <dbReference type="ARBA" id="ARBA00009347"/>
    </source>
</evidence>
<gene>
    <name evidence="8" type="ORF">GCM10010315_35700</name>
</gene>
<keyword evidence="5" id="KW-0560">Oxidoreductase</keyword>
<dbReference type="SUPFAM" id="SSF47203">
    <property type="entry name" value="Acyl-CoA dehydrogenase C-terminal domain-like"/>
    <property type="match status" value="1"/>
</dbReference>
<evidence type="ECO:0000313" key="8">
    <source>
        <dbReference type="EMBL" id="GAA2718932.1"/>
    </source>
</evidence>
<comment type="caution">
    <text evidence="8">The sequence shown here is derived from an EMBL/GenBank/DDBJ whole genome shotgun (WGS) entry which is preliminary data.</text>
</comment>
<sequence length="346" mass="35327">MRMRFSLDAEQRDFEQLLERVLAGAGVPAAVRAWARGEHGPGRTVWRRAADAGVFTLAVPQEFGGAGLLPVEAGVAFTALGRHCAPGPLVETVAAAVLLARLAEAGEAGPARRWLARVCAGGAVLTLAAPGARPSALDADAADALLVVEGDVLRLAPGHGPVRASVDPARRLAVPDGGGEVLATGRAVREAAAGATVWAAYATAAQALGVGLALLDKAVAYAGRRTQFGRPVGSFQAVKHRLADTLVGLEFARPLLHGAGVALASGAATAAGEVAAAKAAAGEAAYAAARSALQVHGAMGYTAEYELSLWLGKARALRSAWGTPEQCREAALRGLFPEAFHAVFHE</sequence>
<comment type="cofactor">
    <cofactor evidence="1">
        <name>FAD</name>
        <dbReference type="ChEBI" id="CHEBI:57692"/>
    </cofactor>
</comment>
<dbReference type="InterPro" id="IPR037069">
    <property type="entry name" value="AcylCoA_DH/ox_N_sf"/>
</dbReference>
<evidence type="ECO:0000259" key="7">
    <source>
        <dbReference type="Pfam" id="PF02771"/>
    </source>
</evidence>
<dbReference type="PANTHER" id="PTHR43884">
    <property type="entry name" value="ACYL-COA DEHYDROGENASE"/>
    <property type="match status" value="1"/>
</dbReference>
<dbReference type="PANTHER" id="PTHR43884:SF20">
    <property type="entry name" value="ACYL-COA DEHYDROGENASE FADE28"/>
    <property type="match status" value="1"/>
</dbReference>
<dbReference type="Gene3D" id="1.10.540.10">
    <property type="entry name" value="Acyl-CoA dehydrogenase/oxidase, N-terminal domain"/>
    <property type="match status" value="1"/>
</dbReference>
<comment type="similarity">
    <text evidence="2">Belongs to the acyl-CoA dehydrogenase family.</text>
</comment>
<dbReference type="Proteomes" id="UP001500886">
    <property type="component" value="Unassembled WGS sequence"/>
</dbReference>